<dbReference type="PANTHER" id="PTHR23341">
    <property type="entry name" value="HIGH MOBILITY GROUP PROTEINS HMG-A AND C"/>
    <property type="match status" value="1"/>
</dbReference>
<feature type="region of interest" description="Disordered" evidence="7">
    <location>
        <begin position="778"/>
        <end position="839"/>
    </location>
</feature>
<dbReference type="PANTHER" id="PTHR23341:SF2">
    <property type="entry name" value="HIGH MOBILITY GROUP PROTEIN HMG-12"/>
    <property type="match status" value="1"/>
</dbReference>
<feature type="compositionally biased region" description="Basic residues" evidence="7">
    <location>
        <begin position="128"/>
        <end position="138"/>
    </location>
</feature>
<feature type="compositionally biased region" description="Basic and acidic residues" evidence="7">
    <location>
        <begin position="291"/>
        <end position="300"/>
    </location>
</feature>
<keyword evidence="9" id="KW-1185">Reference proteome</keyword>
<feature type="region of interest" description="Disordered" evidence="7">
    <location>
        <begin position="1039"/>
        <end position="1186"/>
    </location>
</feature>
<dbReference type="GO" id="GO:0010557">
    <property type="term" value="P:positive regulation of macromolecule biosynthetic process"/>
    <property type="evidence" value="ECO:0007669"/>
    <property type="project" value="UniProtKB-ARBA"/>
</dbReference>
<feature type="region of interest" description="Disordered" evidence="7">
    <location>
        <begin position="939"/>
        <end position="958"/>
    </location>
</feature>
<feature type="region of interest" description="Disordered" evidence="7">
    <location>
        <begin position="275"/>
        <end position="379"/>
    </location>
</feature>
<dbReference type="GO" id="GO:0003712">
    <property type="term" value="F:transcription coregulator activity"/>
    <property type="evidence" value="ECO:0007669"/>
    <property type="project" value="TreeGrafter"/>
</dbReference>
<comment type="caution">
    <text evidence="8">The sequence shown here is derived from an EMBL/GenBank/DDBJ whole genome shotgun (WGS) entry which is preliminary data.</text>
</comment>
<feature type="region of interest" description="Disordered" evidence="7">
    <location>
        <begin position="586"/>
        <end position="639"/>
    </location>
</feature>
<dbReference type="Proteomes" id="UP001190700">
    <property type="component" value="Unassembled WGS sequence"/>
</dbReference>
<feature type="compositionally biased region" description="Low complexity" evidence="7">
    <location>
        <begin position="1664"/>
        <end position="1673"/>
    </location>
</feature>
<dbReference type="InterPro" id="IPR000637">
    <property type="entry name" value="HMGI/Y_DNA-bd_CS"/>
</dbReference>
<organism evidence="8 9">
    <name type="scientific">Cymbomonas tetramitiformis</name>
    <dbReference type="NCBI Taxonomy" id="36881"/>
    <lineage>
        <taxon>Eukaryota</taxon>
        <taxon>Viridiplantae</taxon>
        <taxon>Chlorophyta</taxon>
        <taxon>Pyramimonadophyceae</taxon>
        <taxon>Pyramimonadales</taxon>
        <taxon>Pyramimonadaceae</taxon>
        <taxon>Cymbomonas</taxon>
    </lineage>
</organism>
<dbReference type="GO" id="GO:0006355">
    <property type="term" value="P:regulation of DNA-templated transcription"/>
    <property type="evidence" value="ECO:0007669"/>
    <property type="project" value="InterPro"/>
</dbReference>
<feature type="compositionally biased region" description="Basic and acidic residues" evidence="7">
    <location>
        <begin position="115"/>
        <end position="127"/>
    </location>
</feature>
<keyword evidence="3" id="KW-0805">Transcription regulation</keyword>
<keyword evidence="4" id="KW-0238">DNA-binding</keyword>
<feature type="compositionally biased region" description="Low complexity" evidence="7">
    <location>
        <begin position="1544"/>
        <end position="1553"/>
    </location>
</feature>
<feature type="region of interest" description="Disordered" evidence="7">
    <location>
        <begin position="661"/>
        <end position="756"/>
    </location>
</feature>
<dbReference type="SMART" id="SM00384">
    <property type="entry name" value="AT_hook"/>
    <property type="match status" value="12"/>
</dbReference>
<feature type="compositionally biased region" description="Polar residues" evidence="7">
    <location>
        <begin position="99"/>
        <end position="109"/>
    </location>
</feature>
<dbReference type="GO" id="GO:0003677">
    <property type="term" value="F:DNA binding"/>
    <property type="evidence" value="ECO:0007669"/>
    <property type="project" value="UniProtKB-KW"/>
</dbReference>
<accession>A0AAE0H2P1</accession>
<feature type="region of interest" description="Disordered" evidence="7">
    <location>
        <begin position="1642"/>
        <end position="1673"/>
    </location>
</feature>
<comment type="subcellular location">
    <subcellularLocation>
        <location evidence="1">Nucleus</location>
    </subcellularLocation>
</comment>
<dbReference type="PRINTS" id="PR00929">
    <property type="entry name" value="ATHOOK"/>
</dbReference>
<keyword evidence="6" id="KW-0539">Nucleus</keyword>
<feature type="compositionally biased region" description="Basic and acidic residues" evidence="7">
    <location>
        <begin position="779"/>
        <end position="806"/>
    </location>
</feature>
<dbReference type="GO" id="GO:0005634">
    <property type="term" value="C:nucleus"/>
    <property type="evidence" value="ECO:0007669"/>
    <property type="project" value="UniProtKB-SubCell"/>
</dbReference>
<evidence type="ECO:0000256" key="4">
    <source>
        <dbReference type="ARBA" id="ARBA00023125"/>
    </source>
</evidence>
<dbReference type="PROSITE" id="PS00354">
    <property type="entry name" value="HMGI_Y"/>
    <property type="match status" value="1"/>
</dbReference>
<evidence type="ECO:0000313" key="9">
    <source>
        <dbReference type="Proteomes" id="UP001190700"/>
    </source>
</evidence>
<evidence type="ECO:0000313" key="8">
    <source>
        <dbReference type="EMBL" id="KAK3288615.1"/>
    </source>
</evidence>
<evidence type="ECO:0000256" key="1">
    <source>
        <dbReference type="ARBA" id="ARBA00004123"/>
    </source>
</evidence>
<sequence length="1794" mass="185645">MSLLAVGVRAVQRARPIQSGHAATPIRNTAAFLKPFRNRRAVRAAARKATANMPDPVWPRKVPYVEAGIPRAHSTATQQRLERAGYETSLDAAGRETSLDAQSANTSRASNKEAGTGHHTSERDAAASRKRPPGRPRKTPQGDLLGPLPPASHPGAQTKNRRSASGEHHTRRLYRGRRDAAADEVVIDMELDLRGNETEELGFDQLGVVRNSARDCSPQMHFFQPDKGATASCRADLQAAAYDSPEQRRTSTPGEEALAGMEVSVEPADNLAFSDEPTAAEGSHGATNSVGRDRPPDRPPKRPPGRPRKTPVSEADPAGAEMSENLRGATAAVGLVRTAGRPRESSSLEVDTAQAEDTERRAGGAAAFGVKRPPGRPRKTLVMEADTGKAEVVENLHGATADVGKRRTAGRPPKSLALEADTEVVDLSESLHAANASAGLKRPRGRPPKHAALMAETGEAEVDASLQDATAAVGVKRRPGRPPKHAIMEAGAGEAEVVEGTCGTTAAVEVRGTPGRPERCSATEADKEEAQEIVQLHDATAAVGVKRPRGRPPKHAPGAKTRGGPRKLVSVMDICAEDAEVVEGLRGSTATAGEKRPRGRPRVNPNFEVPASDLDLDRTGVPGRVRRGRELPVPAPTRSMASECREVTVDLLQLGHQERVAAEKSARGGEMDDVQISETEEEAEPPADGAEEVVLERWKRPPGRPRKKSHFEMRAVDAAELARPSCGDPLQEDAEPRSRGQPARRSARGRDSASECPEVTLDLDLMVWGHVQETGIVDKAPRSGEVQEEHVISESREGEERKRQDDQISPGRATPEAPAEETPASEEEEGDGASLESVPVTVEEVPAGIDRLDIAVDEVRGSIEGVSSAVDKIHRSVDGGKIPVCEAHDVIEGVWSALEEGHGGVEGVEGAIGEASGGVEEARMAVDEVHDSIEGAQVNADGAALGERPESRDSGSLCLETQQGLPERQSQLEGAVGGEAIGEKMERSTRHEGSLDEDGVPRPVLHPGAVVPTNGAGSWAENTWPGGCNWVEHTRLGGGSWAQKGQVGDGFSSNPEKRPRGLPWKVADTCPAVDADDGAARDEEGSAQEGLDAVAGTDADEEAAEPETEGADTSPAVEEELQVDGFSSNPEKRPRGCPRKVQNPIGTEQKRPRGRPRKTPRIEIDTGNADMAVKGQEHRTEIPPQSRLAEGFGVEVGVARDLGPAVEGESPLQQGAGLVAGAAVEAEAPAQAARVAQTGIVVEADALAQTGGEADDGAARDEEGSAQEGLDAVAGTDADEEAAEPETEGADTSPAVEEELPAQAGEAVVTSAAVEEELQVQAGEAVVTSAAVEEELKVQAGGRGGSAAVEEELQVQAGEAVVTSAAVEEELPAQAAADTEDVAQAAAGAVMGAAADTEAVAHANAGTVMGVAADTDDVAHAAQGAVVVAAVNTDDVAHAAQGAVVVAAVNTDAVAHAAEGRVIGAVAHTETVAHAAADVVVGAAADTEAVAQAFAAESDSSLAMEIEQELEKDMEIAMAAYSDEGREGEDTRDGHNDATDDDNGGASNNGRGNSVHAYFSPGAVVGAAAVTEAVAQVAESTVSGTAAETEAVAHAPAGAVMGAAADTEAVAQASAAESDSSLAMEIEQELEKDMEIAMAAYSDEGREGEDTRDGHNDATDDDNGGASNNGRGNSVHAYFSPGAVVGAAAVTEAVAQVAESTVSGTAAETEAVAHAPAGAVMGAAADTEAVAQAAAQAVIVTLADGTVEADPLAQEADVTGTGGHVEIVDLTEEEEELIILGVSNCHDAHVINLV</sequence>
<name>A0AAE0H2P1_9CHLO</name>
<reference evidence="8 9" key="1">
    <citation type="journal article" date="2015" name="Genome Biol. Evol.">
        <title>Comparative Genomics of a Bacterivorous Green Alga Reveals Evolutionary Causalities and Consequences of Phago-Mixotrophic Mode of Nutrition.</title>
        <authorList>
            <person name="Burns J.A."/>
            <person name="Paasch A."/>
            <person name="Narechania A."/>
            <person name="Kim E."/>
        </authorList>
    </citation>
    <scope>NUCLEOTIDE SEQUENCE [LARGE SCALE GENOMIC DNA]</scope>
    <source>
        <strain evidence="8 9">PLY_AMNH</strain>
    </source>
</reference>
<feature type="compositionally biased region" description="Basic and acidic residues" evidence="7">
    <location>
        <begin position="1523"/>
        <end position="1538"/>
    </location>
</feature>
<feature type="compositionally biased region" description="Basic and acidic residues" evidence="7">
    <location>
        <begin position="1643"/>
        <end position="1658"/>
    </location>
</feature>
<feature type="compositionally biased region" description="Low complexity" evidence="7">
    <location>
        <begin position="813"/>
        <end position="822"/>
    </location>
</feature>
<feature type="region of interest" description="Disordered" evidence="7">
    <location>
        <begin position="93"/>
        <end position="177"/>
    </location>
</feature>
<feature type="region of interest" description="Disordered" evidence="7">
    <location>
        <begin position="1522"/>
        <end position="1553"/>
    </location>
</feature>
<feature type="region of interest" description="Disordered" evidence="7">
    <location>
        <begin position="545"/>
        <end position="565"/>
    </location>
</feature>
<comment type="similarity">
    <text evidence="2">Belongs to the HMGA family.</text>
</comment>
<evidence type="ECO:0000256" key="3">
    <source>
        <dbReference type="ARBA" id="ARBA00023015"/>
    </source>
</evidence>
<feature type="compositionally biased region" description="Acidic residues" evidence="7">
    <location>
        <begin position="671"/>
        <end position="693"/>
    </location>
</feature>
<keyword evidence="5" id="KW-0804">Transcription</keyword>
<feature type="compositionally biased region" description="Basic residues" evidence="7">
    <location>
        <begin position="700"/>
        <end position="709"/>
    </location>
</feature>
<evidence type="ECO:0000256" key="6">
    <source>
        <dbReference type="ARBA" id="ARBA00023242"/>
    </source>
</evidence>
<evidence type="ECO:0000256" key="2">
    <source>
        <dbReference type="ARBA" id="ARBA00010812"/>
    </source>
</evidence>
<dbReference type="InterPro" id="IPR017956">
    <property type="entry name" value="AT_hook_DNA-bd_motif"/>
</dbReference>
<gene>
    <name evidence="8" type="ORF">CYMTET_3913</name>
</gene>
<protein>
    <submittedName>
        <fullName evidence="8">Uncharacterized protein</fullName>
    </submittedName>
</protein>
<evidence type="ECO:0000256" key="5">
    <source>
        <dbReference type="ARBA" id="ARBA00023163"/>
    </source>
</evidence>
<evidence type="ECO:0000256" key="7">
    <source>
        <dbReference type="SAM" id="MobiDB-lite"/>
    </source>
</evidence>
<feature type="compositionally biased region" description="Acidic residues" evidence="7">
    <location>
        <begin position="1098"/>
        <end position="1110"/>
    </location>
</feature>
<dbReference type="EMBL" id="LGRX02000426">
    <property type="protein sequence ID" value="KAK3288615.1"/>
    <property type="molecule type" value="Genomic_DNA"/>
</dbReference>
<feature type="compositionally biased region" description="Basic and acidic residues" evidence="7">
    <location>
        <begin position="661"/>
        <end position="670"/>
    </location>
</feature>
<proteinExistence type="inferred from homology"/>